<dbReference type="Proteomes" id="UP001385809">
    <property type="component" value="Unassembled WGS sequence"/>
</dbReference>
<organism evidence="1 2">
    <name type="scientific">Actinomycetospora aurantiaca</name>
    <dbReference type="NCBI Taxonomy" id="3129233"/>
    <lineage>
        <taxon>Bacteria</taxon>
        <taxon>Bacillati</taxon>
        <taxon>Actinomycetota</taxon>
        <taxon>Actinomycetes</taxon>
        <taxon>Pseudonocardiales</taxon>
        <taxon>Pseudonocardiaceae</taxon>
        <taxon>Actinomycetospora</taxon>
    </lineage>
</organism>
<protein>
    <recommendedName>
        <fullName evidence="3">CYTH domain-containing protein</fullName>
    </recommendedName>
</protein>
<comment type="caution">
    <text evidence="1">The sequence shown here is derived from an EMBL/GenBank/DDBJ whole genome shotgun (WGS) entry which is preliminary data.</text>
</comment>
<reference evidence="1 2" key="1">
    <citation type="submission" date="2024-03" db="EMBL/GenBank/DDBJ databases">
        <title>Actinomycetospora sp. OC33-EN08, a novel actinomycete isolated from wild orchid (Aerides multiflora).</title>
        <authorList>
            <person name="Suriyachadkun C."/>
        </authorList>
    </citation>
    <scope>NUCLEOTIDE SEQUENCE [LARGE SCALE GENOMIC DNA]</scope>
    <source>
        <strain evidence="1 2">OC33-EN08</strain>
    </source>
</reference>
<gene>
    <name evidence="1" type="ORF">WCD74_22615</name>
</gene>
<name>A0ABU8MUI3_9PSEU</name>
<dbReference type="EMBL" id="JBBEGN010000014">
    <property type="protein sequence ID" value="MEJ2870576.1"/>
    <property type="molecule type" value="Genomic_DNA"/>
</dbReference>
<dbReference type="RefSeq" id="WP_337697146.1">
    <property type="nucleotide sequence ID" value="NZ_JBBEGN010000014.1"/>
</dbReference>
<proteinExistence type="predicted"/>
<evidence type="ECO:0000313" key="1">
    <source>
        <dbReference type="EMBL" id="MEJ2870576.1"/>
    </source>
</evidence>
<evidence type="ECO:0008006" key="3">
    <source>
        <dbReference type="Google" id="ProtNLM"/>
    </source>
</evidence>
<evidence type="ECO:0000313" key="2">
    <source>
        <dbReference type="Proteomes" id="UP001385809"/>
    </source>
</evidence>
<sequence>MARFGPPEALLHLSTQTALADSVELKTSLSSAAGPAAEALTGRPAPTWSTRASYLVDTAGLDLLRAGIEVRLRRRTRGRYDLAVSARRTGTAARCRAPKGGRVELDVVPGGLWLDVEVRSEVDPAAAAEAIEGAVACGRLLSSAQRAWACRGGEGAVDPACLRDLRVHGPLVVSRVKVASARWGLPRADLEHFRFPSGRELVELSTHCGPRDVAATLPAFERMLDEQAVDVAPDYRHRTAVWRDDLSAS</sequence>
<accession>A0ABU8MUI3</accession>
<keyword evidence="2" id="KW-1185">Reference proteome</keyword>